<dbReference type="Pfam" id="PF00620">
    <property type="entry name" value="RhoGAP"/>
    <property type="match status" value="1"/>
</dbReference>
<protein>
    <submittedName>
        <fullName evidence="3">Rho GTPase activation protein</fullName>
    </submittedName>
</protein>
<dbReference type="PANTHER" id="PTHR23176">
    <property type="entry name" value="RHO/RAC/CDC GTPASE-ACTIVATING PROTEIN"/>
    <property type="match status" value="1"/>
</dbReference>
<evidence type="ECO:0000256" key="1">
    <source>
        <dbReference type="ARBA" id="ARBA00022468"/>
    </source>
</evidence>
<dbReference type="InParanoid" id="A0A1X2H9G9"/>
<dbReference type="InterPro" id="IPR000198">
    <property type="entry name" value="RhoGAP_dom"/>
</dbReference>
<evidence type="ECO:0000259" key="2">
    <source>
        <dbReference type="PROSITE" id="PS50238"/>
    </source>
</evidence>
<dbReference type="STRING" id="13706.A0A1X2H9G9"/>
<dbReference type="SUPFAM" id="SSF48350">
    <property type="entry name" value="GTPase activation domain, GAP"/>
    <property type="match status" value="1"/>
</dbReference>
<dbReference type="OrthoDB" id="79452at2759"/>
<keyword evidence="1" id="KW-0343">GTPase activation</keyword>
<dbReference type="EMBL" id="MCGN01000006">
    <property type="protein sequence ID" value="ORY95292.1"/>
    <property type="molecule type" value="Genomic_DNA"/>
</dbReference>
<dbReference type="Proteomes" id="UP000242180">
    <property type="component" value="Unassembled WGS sequence"/>
</dbReference>
<dbReference type="Gene3D" id="1.10.555.10">
    <property type="entry name" value="Rho GTPase activation protein"/>
    <property type="match status" value="1"/>
</dbReference>
<dbReference type="AlphaFoldDB" id="A0A1X2H9G9"/>
<keyword evidence="4" id="KW-1185">Reference proteome</keyword>
<proteinExistence type="predicted"/>
<dbReference type="SMART" id="SM00324">
    <property type="entry name" value="RhoGAP"/>
    <property type="match status" value="1"/>
</dbReference>
<name>A0A1X2H9G9_SYNRA</name>
<dbReference type="OMA" id="MINFEND"/>
<dbReference type="InterPro" id="IPR008936">
    <property type="entry name" value="Rho_GTPase_activation_prot"/>
</dbReference>
<dbReference type="PROSITE" id="PS50238">
    <property type="entry name" value="RHOGAP"/>
    <property type="match status" value="1"/>
</dbReference>
<organism evidence="3 4">
    <name type="scientific">Syncephalastrum racemosum</name>
    <name type="common">Filamentous fungus</name>
    <dbReference type="NCBI Taxonomy" id="13706"/>
    <lineage>
        <taxon>Eukaryota</taxon>
        <taxon>Fungi</taxon>
        <taxon>Fungi incertae sedis</taxon>
        <taxon>Mucoromycota</taxon>
        <taxon>Mucoromycotina</taxon>
        <taxon>Mucoromycetes</taxon>
        <taxon>Mucorales</taxon>
        <taxon>Syncephalastraceae</taxon>
        <taxon>Syncephalastrum</taxon>
    </lineage>
</organism>
<accession>A0A1X2H9G9</accession>
<comment type="caution">
    <text evidence="3">The sequence shown here is derived from an EMBL/GenBank/DDBJ whole genome shotgun (WGS) entry which is preliminary data.</text>
</comment>
<dbReference type="PANTHER" id="PTHR23176:SF128">
    <property type="entry name" value="RHO GTPASE-ACTIVATING PROTEIN RGD1"/>
    <property type="match status" value="1"/>
</dbReference>
<evidence type="ECO:0000313" key="3">
    <source>
        <dbReference type="EMBL" id="ORY95292.1"/>
    </source>
</evidence>
<dbReference type="GO" id="GO:0005737">
    <property type="term" value="C:cytoplasm"/>
    <property type="evidence" value="ECO:0007669"/>
    <property type="project" value="TreeGrafter"/>
</dbReference>
<dbReference type="GO" id="GO:0007165">
    <property type="term" value="P:signal transduction"/>
    <property type="evidence" value="ECO:0007669"/>
    <property type="project" value="InterPro"/>
</dbReference>
<feature type="domain" description="Rho-GAP" evidence="2">
    <location>
        <begin position="1"/>
        <end position="161"/>
    </location>
</feature>
<dbReference type="InterPro" id="IPR050729">
    <property type="entry name" value="Rho-GAP"/>
</dbReference>
<evidence type="ECO:0000313" key="4">
    <source>
        <dbReference type="Proteomes" id="UP000242180"/>
    </source>
</evidence>
<reference evidence="3 4" key="1">
    <citation type="submission" date="2016-07" db="EMBL/GenBank/DDBJ databases">
        <title>Pervasive Adenine N6-methylation of Active Genes in Fungi.</title>
        <authorList>
            <consortium name="DOE Joint Genome Institute"/>
            <person name="Mondo S.J."/>
            <person name="Dannebaum R.O."/>
            <person name="Kuo R.C."/>
            <person name="Labutti K."/>
            <person name="Haridas S."/>
            <person name="Kuo A."/>
            <person name="Salamov A."/>
            <person name="Ahrendt S.R."/>
            <person name="Lipzen A."/>
            <person name="Sullivan W."/>
            <person name="Andreopoulos W.B."/>
            <person name="Clum A."/>
            <person name="Lindquist E."/>
            <person name="Daum C."/>
            <person name="Ramamoorthy G.K."/>
            <person name="Gryganskyi A."/>
            <person name="Culley D."/>
            <person name="Magnuson J.K."/>
            <person name="James T.Y."/>
            <person name="O'Malley M.A."/>
            <person name="Stajich J.E."/>
            <person name="Spatafora J.W."/>
            <person name="Visel A."/>
            <person name="Grigoriev I.V."/>
        </authorList>
    </citation>
    <scope>NUCLEOTIDE SEQUENCE [LARGE SCALE GENOMIC DNA]</scope>
    <source>
        <strain evidence="3 4">NRRL 2496</strain>
    </source>
</reference>
<dbReference type="CDD" id="cd00159">
    <property type="entry name" value="RhoGAP"/>
    <property type="match status" value="1"/>
</dbReference>
<sequence>MDFEGLYRKSGGSNIMRELQAVFDKGQIPDLFDDKWGDICSVTSTLKMYFRELPDPLFTYQAHAQFMRAAALADRNNHIIPRLHGLLHALPEAHFAVISYLMKHLDRVQQHQEYNLMNRKNLALVFGPTLLRNQDDNADLTEMNLKIKIVDLILEHYDQLLL</sequence>
<gene>
    <name evidence="3" type="ORF">BCR43DRAFT_441719</name>
</gene>
<dbReference type="GO" id="GO:0005096">
    <property type="term" value="F:GTPase activator activity"/>
    <property type="evidence" value="ECO:0007669"/>
    <property type="project" value="UniProtKB-KW"/>
</dbReference>